<organism evidence="1 2">
    <name type="scientific">Amaricoccus solimangrovi</name>
    <dbReference type="NCBI Taxonomy" id="2589815"/>
    <lineage>
        <taxon>Bacteria</taxon>
        <taxon>Pseudomonadati</taxon>
        <taxon>Pseudomonadota</taxon>
        <taxon>Alphaproteobacteria</taxon>
        <taxon>Rhodobacterales</taxon>
        <taxon>Paracoccaceae</taxon>
        <taxon>Amaricoccus</taxon>
    </lineage>
</organism>
<name>A0A501WBD4_9RHOB</name>
<dbReference type="Proteomes" id="UP000319255">
    <property type="component" value="Unassembled WGS sequence"/>
</dbReference>
<dbReference type="RefSeq" id="WP_140456001.1">
    <property type="nucleotide sequence ID" value="NZ_VFRP01000033.1"/>
</dbReference>
<evidence type="ECO:0000313" key="2">
    <source>
        <dbReference type="Proteomes" id="UP000319255"/>
    </source>
</evidence>
<evidence type="ECO:0000313" key="1">
    <source>
        <dbReference type="EMBL" id="TPE47243.1"/>
    </source>
</evidence>
<dbReference type="GO" id="GO:0008168">
    <property type="term" value="F:methyltransferase activity"/>
    <property type="evidence" value="ECO:0007669"/>
    <property type="project" value="UniProtKB-KW"/>
</dbReference>
<protein>
    <submittedName>
        <fullName evidence="1">Methyltransferase</fullName>
    </submittedName>
</protein>
<reference evidence="1 2" key="1">
    <citation type="submission" date="2019-06" db="EMBL/GenBank/DDBJ databases">
        <title>A novel bacterium of genus Amaricoccus, isolated from marine sediment.</title>
        <authorList>
            <person name="Huang H."/>
            <person name="Mo K."/>
            <person name="Hu Y."/>
        </authorList>
    </citation>
    <scope>NUCLEOTIDE SEQUENCE [LARGE SCALE GENOMIC DNA]</scope>
    <source>
        <strain evidence="1 2">HB172011</strain>
    </source>
</reference>
<dbReference type="AlphaFoldDB" id="A0A501WBD4"/>
<dbReference type="GO" id="GO:0032259">
    <property type="term" value="P:methylation"/>
    <property type="evidence" value="ECO:0007669"/>
    <property type="project" value="UniProtKB-KW"/>
</dbReference>
<comment type="caution">
    <text evidence="1">The sequence shown here is derived from an EMBL/GenBank/DDBJ whole genome shotgun (WGS) entry which is preliminary data.</text>
</comment>
<accession>A0A501WBD4</accession>
<dbReference type="EMBL" id="VFRP01000033">
    <property type="protein sequence ID" value="TPE47243.1"/>
    <property type="molecule type" value="Genomic_DNA"/>
</dbReference>
<keyword evidence="1" id="KW-0489">Methyltransferase</keyword>
<dbReference type="OrthoDB" id="1079385at2"/>
<dbReference type="InterPro" id="IPR029063">
    <property type="entry name" value="SAM-dependent_MTases_sf"/>
</dbReference>
<sequence>MTQNTSAAVMARRAEPHDSLDYFPTPPWATRALCEWLLAQGLIEHGLGTVWEPAAGEGHMARPLAEYFAEVWASDVHDYGVGLPTCDFLIANTGPRCPTRPDWVITNPPFRLAQAFIERAGRVALDGFAMLVRTSFIEGVERFNAIYRVNPPAYVLQFSERVPMHKGRLTATGSTATAYCWLVWLDASKWTGLGWIPPCRRRLERDGDYPREVAS</sequence>
<proteinExistence type="predicted"/>
<gene>
    <name evidence="1" type="ORF">FJM51_20530</name>
</gene>
<dbReference type="SUPFAM" id="SSF53335">
    <property type="entry name" value="S-adenosyl-L-methionine-dependent methyltransferases"/>
    <property type="match status" value="1"/>
</dbReference>
<keyword evidence="1" id="KW-0808">Transferase</keyword>
<keyword evidence="2" id="KW-1185">Reference proteome</keyword>